<keyword evidence="6" id="KW-0408">Iron</keyword>
<evidence type="ECO:0000256" key="7">
    <source>
        <dbReference type="SAM" id="MobiDB-lite"/>
    </source>
</evidence>
<dbReference type="SUPFAM" id="SSF48113">
    <property type="entry name" value="Heme-dependent peroxidases"/>
    <property type="match status" value="1"/>
</dbReference>
<dbReference type="GO" id="GO:0042744">
    <property type="term" value="P:hydrogen peroxide catabolic process"/>
    <property type="evidence" value="ECO:0007669"/>
    <property type="project" value="TreeGrafter"/>
</dbReference>
<dbReference type="Gene3D" id="1.10.520.10">
    <property type="match status" value="1"/>
</dbReference>
<keyword evidence="4" id="KW-0479">Metal-binding</keyword>
<dbReference type="GO" id="GO:0016688">
    <property type="term" value="F:L-ascorbate peroxidase activity"/>
    <property type="evidence" value="ECO:0007669"/>
    <property type="project" value="UniProtKB-EC"/>
</dbReference>
<dbReference type="GO" id="GO:0046872">
    <property type="term" value="F:metal ion binding"/>
    <property type="evidence" value="ECO:0007669"/>
    <property type="project" value="UniProtKB-KW"/>
</dbReference>
<evidence type="ECO:0000256" key="2">
    <source>
        <dbReference type="ARBA" id="ARBA00006873"/>
    </source>
</evidence>
<sequence>MSKRYPIVSDDYITAICKARKKLRGVIYAKKLAPLMLRLVWNSATTFDVITRTGGPFGTMRLEAEQNHDANTGLTDVVQCLELAGVVAVEITGGPEIPFHPGREDKPEPPPEGRLPACTKGADHLREVFGRMGFSDKDIVALSGGHTLGQCYVYHSGYHGSWTGTPDIFDKSYF</sequence>
<dbReference type="Proteomes" id="UP000525078">
    <property type="component" value="Unassembled WGS sequence"/>
</dbReference>
<dbReference type="PROSITE" id="PS00435">
    <property type="entry name" value="PEROXIDASE_1"/>
    <property type="match status" value="1"/>
</dbReference>
<dbReference type="InterPro" id="IPR019793">
    <property type="entry name" value="Peroxidases_heam-ligand_BS"/>
</dbReference>
<dbReference type="InterPro" id="IPR002016">
    <property type="entry name" value="Haem_peroxidase"/>
</dbReference>
<dbReference type="EC" id="1.11.1.11" evidence="3"/>
<dbReference type="PANTHER" id="PTHR31356:SF59">
    <property type="entry name" value="L-ASCORBATE PEROXIDASE 1, CYTOSOLIC"/>
    <property type="match status" value="1"/>
</dbReference>
<name>A0A7J6EF86_CANSA</name>
<feature type="non-terminal residue" evidence="9">
    <location>
        <position position="1"/>
    </location>
</feature>
<feature type="compositionally biased region" description="Basic and acidic residues" evidence="7">
    <location>
        <begin position="101"/>
        <end position="111"/>
    </location>
</feature>
<evidence type="ECO:0000256" key="5">
    <source>
        <dbReference type="ARBA" id="ARBA00023002"/>
    </source>
</evidence>
<evidence type="ECO:0000256" key="6">
    <source>
        <dbReference type="ARBA" id="ARBA00023004"/>
    </source>
</evidence>
<evidence type="ECO:0000256" key="1">
    <source>
        <dbReference type="ARBA" id="ARBA00001970"/>
    </source>
</evidence>
<comment type="caution">
    <text evidence="9">The sequence shown here is derived from an EMBL/GenBank/DDBJ whole genome shotgun (WGS) entry which is preliminary data.</text>
</comment>
<dbReference type="InterPro" id="IPR002207">
    <property type="entry name" value="Peroxidase_I"/>
</dbReference>
<dbReference type="GO" id="GO:0034599">
    <property type="term" value="P:cellular response to oxidative stress"/>
    <property type="evidence" value="ECO:0007669"/>
    <property type="project" value="InterPro"/>
</dbReference>
<protein>
    <recommendedName>
        <fullName evidence="3">L-ascorbate peroxidase</fullName>
        <ecNumber evidence="3">1.11.1.11</ecNumber>
    </recommendedName>
</protein>
<dbReference type="InterPro" id="IPR010255">
    <property type="entry name" value="Haem_peroxidase_sf"/>
</dbReference>
<keyword evidence="5" id="KW-0560">Oxidoreductase</keyword>
<comment type="cofactor">
    <cofactor evidence="1">
        <name>heme b</name>
        <dbReference type="ChEBI" id="CHEBI:60344"/>
    </cofactor>
</comment>
<dbReference type="Pfam" id="PF00141">
    <property type="entry name" value="peroxidase"/>
    <property type="match status" value="1"/>
</dbReference>
<comment type="similarity">
    <text evidence="2">Belongs to the peroxidase family. Ascorbate peroxidase subfamily.</text>
</comment>
<dbReference type="PROSITE" id="PS50873">
    <property type="entry name" value="PEROXIDASE_4"/>
    <property type="match status" value="1"/>
</dbReference>
<dbReference type="PANTHER" id="PTHR31356">
    <property type="entry name" value="THYLAKOID LUMENAL 29 KDA PROTEIN, CHLOROPLASTIC-RELATED"/>
    <property type="match status" value="1"/>
</dbReference>
<proteinExistence type="inferred from homology"/>
<dbReference type="InterPro" id="IPR044831">
    <property type="entry name" value="Ccp1-like"/>
</dbReference>
<organism evidence="9 10">
    <name type="scientific">Cannabis sativa</name>
    <name type="common">Hemp</name>
    <name type="synonym">Marijuana</name>
    <dbReference type="NCBI Taxonomy" id="3483"/>
    <lineage>
        <taxon>Eukaryota</taxon>
        <taxon>Viridiplantae</taxon>
        <taxon>Streptophyta</taxon>
        <taxon>Embryophyta</taxon>
        <taxon>Tracheophyta</taxon>
        <taxon>Spermatophyta</taxon>
        <taxon>Magnoliopsida</taxon>
        <taxon>eudicotyledons</taxon>
        <taxon>Gunneridae</taxon>
        <taxon>Pentapetalae</taxon>
        <taxon>rosids</taxon>
        <taxon>fabids</taxon>
        <taxon>Rosales</taxon>
        <taxon>Cannabaceae</taxon>
        <taxon>Cannabis</taxon>
    </lineage>
</organism>
<dbReference type="Gene3D" id="1.10.420.10">
    <property type="entry name" value="Peroxidase, domain 2"/>
    <property type="match status" value="1"/>
</dbReference>
<evidence type="ECO:0000313" key="10">
    <source>
        <dbReference type="Proteomes" id="UP000525078"/>
    </source>
</evidence>
<evidence type="ECO:0000256" key="3">
    <source>
        <dbReference type="ARBA" id="ARBA00012940"/>
    </source>
</evidence>
<evidence type="ECO:0000259" key="8">
    <source>
        <dbReference type="PROSITE" id="PS50873"/>
    </source>
</evidence>
<dbReference type="EMBL" id="JAATIP010000241">
    <property type="protein sequence ID" value="KAF4357128.1"/>
    <property type="molecule type" value="Genomic_DNA"/>
</dbReference>
<evidence type="ECO:0000256" key="4">
    <source>
        <dbReference type="ARBA" id="ARBA00022723"/>
    </source>
</evidence>
<dbReference type="GO" id="GO:0009507">
    <property type="term" value="C:chloroplast"/>
    <property type="evidence" value="ECO:0007669"/>
    <property type="project" value="TreeGrafter"/>
</dbReference>
<evidence type="ECO:0000313" key="9">
    <source>
        <dbReference type="EMBL" id="KAF4357128.1"/>
    </source>
</evidence>
<reference evidence="9 10" key="1">
    <citation type="journal article" date="2020" name="bioRxiv">
        <title>Sequence and annotation of 42 cannabis genomes reveals extensive copy number variation in cannabinoid synthesis and pathogen resistance genes.</title>
        <authorList>
            <person name="Mckernan K.J."/>
            <person name="Helbert Y."/>
            <person name="Kane L.T."/>
            <person name="Ebling H."/>
            <person name="Zhang L."/>
            <person name="Liu B."/>
            <person name="Eaton Z."/>
            <person name="Mclaughlin S."/>
            <person name="Kingan S."/>
            <person name="Baybayan P."/>
            <person name="Concepcion G."/>
            <person name="Jordan M."/>
            <person name="Riva A."/>
            <person name="Barbazuk W."/>
            <person name="Harkins T."/>
        </authorList>
    </citation>
    <scope>NUCLEOTIDE SEQUENCE [LARGE SCALE GENOMIC DNA]</scope>
    <source>
        <strain evidence="10">cv. Jamaican Lion 4</strain>
        <tissue evidence="9">Leaf</tissue>
    </source>
</reference>
<gene>
    <name evidence="9" type="ORF">F8388_002333</name>
</gene>
<dbReference type="PRINTS" id="PR00458">
    <property type="entry name" value="PEROXIDASE"/>
</dbReference>
<accession>A0A7J6EF86</accession>
<feature type="region of interest" description="Disordered" evidence="7">
    <location>
        <begin position="95"/>
        <end position="114"/>
    </location>
</feature>
<feature type="domain" description="Plant heme peroxidase family profile" evidence="8">
    <location>
        <begin position="17"/>
        <end position="149"/>
    </location>
</feature>
<dbReference type="GO" id="GO:0000302">
    <property type="term" value="P:response to reactive oxygen species"/>
    <property type="evidence" value="ECO:0007669"/>
    <property type="project" value="TreeGrafter"/>
</dbReference>
<dbReference type="AlphaFoldDB" id="A0A7J6EF86"/>
<dbReference type="GO" id="GO:0020037">
    <property type="term" value="F:heme binding"/>
    <property type="evidence" value="ECO:0007669"/>
    <property type="project" value="InterPro"/>
</dbReference>
<dbReference type="PRINTS" id="PR00459">
    <property type="entry name" value="ASPEROXIDASE"/>
</dbReference>